<dbReference type="GO" id="GO:0005829">
    <property type="term" value="C:cytosol"/>
    <property type="evidence" value="ECO:0007669"/>
    <property type="project" value="TreeGrafter"/>
</dbReference>
<evidence type="ECO:0000259" key="1">
    <source>
        <dbReference type="SMART" id="SM00382"/>
    </source>
</evidence>
<accession>A0A090EF56</accession>
<protein>
    <submittedName>
        <fullName evidence="2">HAD-superfamily hydrolase, subfamily IIB</fullName>
    </submittedName>
</protein>
<reference evidence="3" key="1">
    <citation type="submission" date="2014-08" db="EMBL/GenBank/DDBJ databases">
        <authorList>
            <person name="Moulin L."/>
        </authorList>
    </citation>
    <scope>NUCLEOTIDE SEQUENCE [LARGE SCALE GENOMIC DNA]</scope>
</reference>
<dbReference type="InterPro" id="IPR002789">
    <property type="entry name" value="HerA_central"/>
</dbReference>
<dbReference type="GO" id="GO:0000287">
    <property type="term" value="F:magnesium ion binding"/>
    <property type="evidence" value="ECO:0007669"/>
    <property type="project" value="TreeGrafter"/>
</dbReference>
<dbReference type="InterPro" id="IPR003593">
    <property type="entry name" value="AAA+_ATPase"/>
</dbReference>
<dbReference type="Gene3D" id="3.40.50.1000">
    <property type="entry name" value="HAD superfamily/HAD-like"/>
    <property type="match status" value="1"/>
</dbReference>
<dbReference type="AlphaFoldDB" id="A0A090EF56"/>
<organism evidence="2 3">
    <name type="scientific">Mesorhizobium plurifarium</name>
    <dbReference type="NCBI Taxonomy" id="69974"/>
    <lineage>
        <taxon>Bacteria</taxon>
        <taxon>Pseudomonadati</taxon>
        <taxon>Pseudomonadota</taxon>
        <taxon>Alphaproteobacteria</taxon>
        <taxon>Hyphomicrobiales</taxon>
        <taxon>Phyllobacteriaceae</taxon>
        <taxon>Mesorhizobium</taxon>
    </lineage>
</organism>
<dbReference type="EMBL" id="CCMZ01000076">
    <property type="protein sequence ID" value="CDX28938.1"/>
    <property type="molecule type" value="Genomic_DNA"/>
</dbReference>
<dbReference type="Proteomes" id="UP000045285">
    <property type="component" value="Unassembled WGS sequence"/>
</dbReference>
<proteinExistence type="predicted"/>
<name>A0A090EF56_MESPL</name>
<dbReference type="NCBIfam" id="TIGR01484">
    <property type="entry name" value="HAD-SF-IIB"/>
    <property type="match status" value="1"/>
</dbReference>
<dbReference type="STRING" id="69974.MPLDJ20_80208"/>
<dbReference type="InterPro" id="IPR006379">
    <property type="entry name" value="HAD-SF_hydro_IIB"/>
</dbReference>
<dbReference type="SMART" id="SM00382">
    <property type="entry name" value="AAA"/>
    <property type="match status" value="1"/>
</dbReference>
<dbReference type="SUPFAM" id="SSF56784">
    <property type="entry name" value="HAD-like"/>
    <property type="match status" value="1"/>
</dbReference>
<keyword evidence="3" id="KW-1185">Reference proteome</keyword>
<sequence>MYFMALATDYDGTLAQDGLVTASTVSALEKLKKSGRKLILVTGRELPDLKEVFSELSLFDKVVAENGALIYTPASEEERAISPSPSADLVDRLKKRGVKPLSVGRSIVATWEPHQATVLDVIKKLGLELEIIFNKGAVMILPSGINKATGLAAALEDLKLSPHNVVAVGDAENDHAFLRASGCSVAVANALPAVKDTADLVTKEARGKGVEELIRKLIKHDHLIAKKRLGGVLLGTSRGKDIYLSPMETVLIAGSSGIGKSTLATALTERLVEKGLQFCIFDPEGDYDGLKGAVPLGNGSTAPNKEQLLELIEKPQTNVVVNGLALKVDERPDFFAELLPSLGNVRYRTARPHWLIIDEAHHLMPKRRGDTRSVLSIELPGTVLITVHPEAISTDALRLVTAVIALGPKAKDVIRTFCKETGLKAPKDIPLPKGDRVLFWRPHDGKKPVTVKAIEPDQSLKRHSRKYAEGELDEAGSFYFTGPKKAMKLRAHNLIIFAQMAEGIDDKTWEHHLRAGDYSKWFRQQIRDKDLARETAEAEKDKTLSADESRKLVIDAVRRRYTAPATAPERN</sequence>
<dbReference type="Pfam" id="PF01935">
    <property type="entry name" value="DUF87"/>
    <property type="match status" value="1"/>
</dbReference>
<gene>
    <name evidence="2" type="ORF">MPL3356_90099</name>
</gene>
<dbReference type="InterPro" id="IPR027417">
    <property type="entry name" value="P-loop_NTPase"/>
</dbReference>
<dbReference type="GO" id="GO:0016791">
    <property type="term" value="F:phosphatase activity"/>
    <property type="evidence" value="ECO:0007669"/>
    <property type="project" value="TreeGrafter"/>
</dbReference>
<dbReference type="Pfam" id="PF08282">
    <property type="entry name" value="Hydrolase_3"/>
    <property type="match status" value="2"/>
</dbReference>
<evidence type="ECO:0000313" key="3">
    <source>
        <dbReference type="Proteomes" id="UP000045285"/>
    </source>
</evidence>
<dbReference type="PANTHER" id="PTHR10000:SF8">
    <property type="entry name" value="HAD SUPERFAMILY HYDROLASE-LIKE, TYPE 3"/>
    <property type="match status" value="1"/>
</dbReference>
<evidence type="ECO:0000313" key="2">
    <source>
        <dbReference type="EMBL" id="CDX28938.1"/>
    </source>
</evidence>
<dbReference type="Gene3D" id="3.40.50.300">
    <property type="entry name" value="P-loop containing nucleotide triphosphate hydrolases"/>
    <property type="match status" value="1"/>
</dbReference>
<feature type="domain" description="AAA+ ATPase" evidence="1">
    <location>
        <begin position="246"/>
        <end position="410"/>
    </location>
</feature>
<dbReference type="SUPFAM" id="SSF52540">
    <property type="entry name" value="P-loop containing nucleoside triphosphate hydrolases"/>
    <property type="match status" value="1"/>
</dbReference>
<dbReference type="InterPro" id="IPR023214">
    <property type="entry name" value="HAD_sf"/>
</dbReference>
<dbReference type="InterPro" id="IPR036412">
    <property type="entry name" value="HAD-like_sf"/>
</dbReference>
<dbReference type="Gene3D" id="3.90.1070.10">
    <property type="match status" value="1"/>
</dbReference>
<keyword evidence="2" id="KW-0378">Hydrolase</keyword>
<dbReference type="PANTHER" id="PTHR10000">
    <property type="entry name" value="PHOSPHOSERINE PHOSPHATASE"/>
    <property type="match status" value="1"/>
</dbReference>